<gene>
    <name evidence="1" type="ORF">RM780_03930</name>
</gene>
<evidence type="ECO:0000313" key="1">
    <source>
        <dbReference type="EMBL" id="MDT0306112.1"/>
    </source>
</evidence>
<dbReference type="InterPro" id="IPR045677">
    <property type="entry name" value="DUF6197"/>
</dbReference>
<proteinExistence type="predicted"/>
<dbReference type="Proteomes" id="UP001183388">
    <property type="component" value="Unassembled WGS sequence"/>
</dbReference>
<evidence type="ECO:0000313" key="2">
    <source>
        <dbReference type="Proteomes" id="UP001183388"/>
    </source>
</evidence>
<dbReference type="RefSeq" id="WP_311629031.1">
    <property type="nucleotide sequence ID" value="NZ_JAVREN010000004.1"/>
</dbReference>
<name>A0ABU2L421_9ACTN</name>
<reference evidence="2" key="1">
    <citation type="submission" date="2023-07" db="EMBL/GenBank/DDBJ databases">
        <title>30 novel species of actinomycetes from the DSMZ collection.</title>
        <authorList>
            <person name="Nouioui I."/>
        </authorList>
    </citation>
    <scope>NUCLEOTIDE SEQUENCE [LARGE SCALE GENOMIC DNA]</scope>
    <source>
        <strain evidence="2">DSM 44917</strain>
    </source>
</reference>
<keyword evidence="2" id="KW-1185">Reference proteome</keyword>
<dbReference type="EMBL" id="JAVREN010000004">
    <property type="protein sequence ID" value="MDT0306112.1"/>
    <property type="molecule type" value="Genomic_DNA"/>
</dbReference>
<sequence length="162" mass="17476">MPTATLARTLGVSDADLARLYAEIEQHLAQHAPAARPFGLPSTDALIAQAGIRLGPAPRPRRRILARRRTATVAEHLLAVADLIDTYGWAQGALRRGPAMCILGAQQVLVTLGHSNRETADAAGRHLNQQLGGGRPYWEWNDSRYRTKGDVVALIRSAATTA</sequence>
<dbReference type="Pfam" id="PF19698">
    <property type="entry name" value="DUF6197"/>
    <property type="match status" value="1"/>
</dbReference>
<accession>A0ABU2L421</accession>
<organism evidence="1 2">
    <name type="scientific">Streptomyces boetiae</name>
    <dbReference type="NCBI Taxonomy" id="3075541"/>
    <lineage>
        <taxon>Bacteria</taxon>
        <taxon>Bacillati</taxon>
        <taxon>Actinomycetota</taxon>
        <taxon>Actinomycetes</taxon>
        <taxon>Kitasatosporales</taxon>
        <taxon>Streptomycetaceae</taxon>
        <taxon>Streptomyces</taxon>
    </lineage>
</organism>
<protein>
    <submittedName>
        <fullName evidence="1">Uncharacterized protein</fullName>
    </submittedName>
</protein>
<comment type="caution">
    <text evidence="1">The sequence shown here is derived from an EMBL/GenBank/DDBJ whole genome shotgun (WGS) entry which is preliminary data.</text>
</comment>